<dbReference type="PROSITE" id="PS50850">
    <property type="entry name" value="MFS"/>
    <property type="match status" value="1"/>
</dbReference>
<comment type="subcellular location">
    <subcellularLocation>
        <location evidence="1">Cell membrane</location>
        <topology evidence="1">Multi-pass membrane protein</topology>
    </subcellularLocation>
</comment>
<feature type="transmembrane region" description="Helical" evidence="7">
    <location>
        <begin position="156"/>
        <end position="176"/>
    </location>
</feature>
<feature type="transmembrane region" description="Helical" evidence="7">
    <location>
        <begin position="97"/>
        <end position="118"/>
    </location>
</feature>
<evidence type="ECO:0000256" key="5">
    <source>
        <dbReference type="ARBA" id="ARBA00022989"/>
    </source>
</evidence>
<keyword evidence="4 7" id="KW-0812">Transmembrane</keyword>
<evidence type="ECO:0000256" key="4">
    <source>
        <dbReference type="ARBA" id="ARBA00022692"/>
    </source>
</evidence>
<dbReference type="PANTHER" id="PTHR42718">
    <property type="entry name" value="MAJOR FACILITATOR SUPERFAMILY MULTIDRUG TRANSPORTER MFSC"/>
    <property type="match status" value="1"/>
</dbReference>
<keyword evidence="3" id="KW-1003">Cell membrane</keyword>
<evidence type="ECO:0000256" key="3">
    <source>
        <dbReference type="ARBA" id="ARBA00022475"/>
    </source>
</evidence>
<dbReference type="Pfam" id="PF07690">
    <property type="entry name" value="MFS_1"/>
    <property type="match status" value="1"/>
</dbReference>
<dbReference type="RefSeq" id="WP_020516049.1">
    <property type="nucleotide sequence ID" value="NZ_JBIAZU010000008.1"/>
</dbReference>
<name>A0ABW6WS41_9ACTN</name>
<sequence>MRNWAGLAVLALPCLLVSLDAEVLNLAAPQLTAALHPSNVQLLWIMDSYVFVVGGALIAMGVLGDRIGRRRLLLIAAAAFGVASLLAAFATTPVQLIAARILMGLSGASLMPSTLALIRVMFPDPRRRTIALGIWSASFSLGGVASPLIGGTLLAHFWWGSVFLIAVPAVLLLLLLGPALLPESRDNAATSFDIIGALSSLASVLLFVYGVKQLAADGWHPAPLLFMAVAAVLGLSFVRRERRIAQPLLDLSLFRDPRVTVAVGSNALSYFVLYGTQLAIAQYLQLVLGLSPLHAGLWTLPSVLAYLGASFLGPALTRYLPPGRVIAAGLATMAVGFAVLAFGGLTFVVTGMVLFSIGLAPAYILSTELVVSTVRPSRAGMAAAVTETGCELGGALGIAILGSLVLATYRHGMAGRPVGTLPDGVSAGGQVAHQALTAYGSAFTVMAAAAAVLVLLAAILAAKVLRHRAAAASPVVDELETTSV</sequence>
<feature type="transmembrane region" description="Helical" evidence="7">
    <location>
        <begin position="188"/>
        <end position="209"/>
    </location>
</feature>
<dbReference type="SUPFAM" id="SSF103473">
    <property type="entry name" value="MFS general substrate transporter"/>
    <property type="match status" value="1"/>
</dbReference>
<comment type="caution">
    <text evidence="9">The sequence shown here is derived from an EMBL/GenBank/DDBJ whole genome shotgun (WGS) entry which is preliminary data.</text>
</comment>
<accession>A0ABW6WS41</accession>
<feature type="transmembrane region" description="Helical" evidence="7">
    <location>
        <begin position="438"/>
        <end position="462"/>
    </location>
</feature>
<gene>
    <name evidence="9" type="ORF">ACFY35_40990</name>
</gene>
<reference evidence="9 10" key="1">
    <citation type="submission" date="2024-10" db="EMBL/GenBank/DDBJ databases">
        <title>The Natural Products Discovery Center: Release of the First 8490 Sequenced Strains for Exploring Actinobacteria Biosynthetic Diversity.</title>
        <authorList>
            <person name="Kalkreuter E."/>
            <person name="Kautsar S.A."/>
            <person name="Yang D."/>
            <person name="Bader C.D."/>
            <person name="Teijaro C.N."/>
            <person name="Fluegel L."/>
            <person name="Davis C.M."/>
            <person name="Simpson J.R."/>
            <person name="Lauterbach L."/>
            <person name="Steele A.D."/>
            <person name="Gui C."/>
            <person name="Meng S."/>
            <person name="Li G."/>
            <person name="Viehrig K."/>
            <person name="Ye F."/>
            <person name="Su P."/>
            <person name="Kiefer A.F."/>
            <person name="Nichols A."/>
            <person name="Cepeda A.J."/>
            <person name="Yan W."/>
            <person name="Fan B."/>
            <person name="Jiang Y."/>
            <person name="Adhikari A."/>
            <person name="Zheng C.-J."/>
            <person name="Schuster L."/>
            <person name="Cowan T.M."/>
            <person name="Smanski M.J."/>
            <person name="Chevrette M.G."/>
            <person name="De Carvalho L.P.S."/>
            <person name="Shen B."/>
        </authorList>
    </citation>
    <scope>NUCLEOTIDE SEQUENCE [LARGE SCALE GENOMIC DNA]</scope>
    <source>
        <strain evidence="9 10">NPDC000087</strain>
    </source>
</reference>
<evidence type="ECO:0000259" key="8">
    <source>
        <dbReference type="PROSITE" id="PS50850"/>
    </source>
</evidence>
<dbReference type="InterPro" id="IPR011701">
    <property type="entry name" value="MFS"/>
</dbReference>
<feature type="transmembrane region" description="Helical" evidence="7">
    <location>
        <begin position="353"/>
        <end position="371"/>
    </location>
</feature>
<evidence type="ECO:0000256" key="2">
    <source>
        <dbReference type="ARBA" id="ARBA00022448"/>
    </source>
</evidence>
<dbReference type="Gene3D" id="1.20.1250.20">
    <property type="entry name" value="MFS general substrate transporter like domains"/>
    <property type="match status" value="1"/>
</dbReference>
<evidence type="ECO:0000256" key="6">
    <source>
        <dbReference type="ARBA" id="ARBA00023136"/>
    </source>
</evidence>
<organism evidence="9 10">
    <name type="scientific">Paractinoplanes globisporus</name>
    <dbReference type="NCBI Taxonomy" id="113565"/>
    <lineage>
        <taxon>Bacteria</taxon>
        <taxon>Bacillati</taxon>
        <taxon>Actinomycetota</taxon>
        <taxon>Actinomycetes</taxon>
        <taxon>Micromonosporales</taxon>
        <taxon>Micromonosporaceae</taxon>
        <taxon>Paractinoplanes</taxon>
    </lineage>
</organism>
<feature type="transmembrane region" description="Helical" evidence="7">
    <location>
        <begin position="325"/>
        <end position="347"/>
    </location>
</feature>
<evidence type="ECO:0000313" key="10">
    <source>
        <dbReference type="Proteomes" id="UP001602245"/>
    </source>
</evidence>
<evidence type="ECO:0000313" key="9">
    <source>
        <dbReference type="EMBL" id="MFF5295848.1"/>
    </source>
</evidence>
<feature type="transmembrane region" description="Helical" evidence="7">
    <location>
        <begin position="44"/>
        <end position="63"/>
    </location>
</feature>
<evidence type="ECO:0000256" key="7">
    <source>
        <dbReference type="SAM" id="Phobius"/>
    </source>
</evidence>
<evidence type="ECO:0000256" key="1">
    <source>
        <dbReference type="ARBA" id="ARBA00004651"/>
    </source>
</evidence>
<feature type="transmembrane region" description="Helical" evidence="7">
    <location>
        <begin position="259"/>
        <end position="283"/>
    </location>
</feature>
<dbReference type="Proteomes" id="UP001602245">
    <property type="component" value="Unassembled WGS sequence"/>
</dbReference>
<keyword evidence="2" id="KW-0813">Transport</keyword>
<proteinExistence type="predicted"/>
<dbReference type="Gene3D" id="1.20.1720.10">
    <property type="entry name" value="Multidrug resistance protein D"/>
    <property type="match status" value="1"/>
</dbReference>
<dbReference type="InterPro" id="IPR020846">
    <property type="entry name" value="MFS_dom"/>
</dbReference>
<feature type="transmembrane region" description="Helical" evidence="7">
    <location>
        <begin position="295"/>
        <end position="313"/>
    </location>
</feature>
<feature type="transmembrane region" description="Helical" evidence="7">
    <location>
        <begin position="130"/>
        <end position="150"/>
    </location>
</feature>
<keyword evidence="6 7" id="KW-0472">Membrane</keyword>
<dbReference type="PANTHER" id="PTHR42718:SF47">
    <property type="entry name" value="METHYL VIOLOGEN RESISTANCE PROTEIN SMVA"/>
    <property type="match status" value="1"/>
</dbReference>
<dbReference type="InterPro" id="IPR036259">
    <property type="entry name" value="MFS_trans_sf"/>
</dbReference>
<feature type="transmembrane region" description="Helical" evidence="7">
    <location>
        <begin position="221"/>
        <end position="238"/>
    </location>
</feature>
<feature type="domain" description="Major facilitator superfamily (MFS) profile" evidence="8">
    <location>
        <begin position="6"/>
        <end position="465"/>
    </location>
</feature>
<feature type="transmembrane region" description="Helical" evidence="7">
    <location>
        <begin position="392"/>
        <end position="409"/>
    </location>
</feature>
<dbReference type="CDD" id="cd17321">
    <property type="entry name" value="MFS_MMR_MDR_like"/>
    <property type="match status" value="1"/>
</dbReference>
<protein>
    <submittedName>
        <fullName evidence="9">MFS transporter</fullName>
    </submittedName>
</protein>
<keyword evidence="5 7" id="KW-1133">Transmembrane helix</keyword>
<feature type="transmembrane region" description="Helical" evidence="7">
    <location>
        <begin position="72"/>
        <end position="91"/>
    </location>
</feature>
<keyword evidence="10" id="KW-1185">Reference proteome</keyword>
<dbReference type="EMBL" id="JBIAZU010000008">
    <property type="protein sequence ID" value="MFF5295848.1"/>
    <property type="molecule type" value="Genomic_DNA"/>
</dbReference>